<dbReference type="eggNOG" id="ENOG5032QWE">
    <property type="taxonomic scope" value="Bacteria"/>
</dbReference>
<protein>
    <submittedName>
        <fullName evidence="1">Uncharacterized protein</fullName>
    </submittedName>
</protein>
<evidence type="ECO:0000313" key="1">
    <source>
        <dbReference type="EMBL" id="EFG30208.2"/>
    </source>
</evidence>
<dbReference type="KEGG" id="smur:BWP33_08525"/>
<proteinExistence type="predicted"/>
<name>V9HL58_9NEIS</name>
<dbReference type="EMBL" id="ADCY02000040">
    <property type="protein sequence ID" value="EFG30208.2"/>
    <property type="molecule type" value="Genomic_DNA"/>
</dbReference>
<dbReference type="HOGENOM" id="CLU_081199_0_0_4"/>
<accession>V9HL58</accession>
<gene>
    <name evidence="1" type="ORF">HMPREF9021_01977</name>
</gene>
<dbReference type="OrthoDB" id="5566346at2"/>
<reference evidence="1 2" key="2">
    <citation type="submission" date="2011-10" db="EMBL/GenBank/DDBJ databases">
        <title>The Genome Sequence of Simonsiella muelleri ATCC 29453.</title>
        <authorList>
            <consortium name="The Broad Institute Genome Sequencing Platform"/>
            <consortium name="The Broad Institute Genome Sequencing Center for Infectious Disease"/>
            <person name="Earl A."/>
            <person name="Ward D."/>
            <person name="Feldgarden M."/>
            <person name="Gevers D."/>
            <person name="Izard J."/>
            <person name="Baranova O.V."/>
            <person name="Blanton J.M."/>
            <person name="Tanner A.C."/>
            <person name="Dewhirst F."/>
            <person name="Young S.K."/>
            <person name="Zeng Q."/>
            <person name="Gargeya S."/>
            <person name="Fitzgerald M."/>
            <person name="Haas B."/>
            <person name="Abouelleil A."/>
            <person name="Alvarado L."/>
            <person name="Arachchi H.M."/>
            <person name="Berlin A."/>
            <person name="Brown A."/>
            <person name="Chapman S.B."/>
            <person name="Chen Z."/>
            <person name="Dunbar C."/>
            <person name="Freedman E."/>
            <person name="Gearin G."/>
            <person name="Goldberg J."/>
            <person name="Griggs A."/>
            <person name="Gujja S."/>
            <person name="Heiman D."/>
            <person name="Howarth C."/>
            <person name="Larson L."/>
            <person name="Lui A."/>
            <person name="MacDonald P.J.P."/>
            <person name="Montmayeur A."/>
            <person name="Murphy C."/>
            <person name="Neiman D."/>
            <person name="Pearson M."/>
            <person name="Priest M."/>
            <person name="Roberts A."/>
            <person name="Saif S."/>
            <person name="Shea T."/>
            <person name="Shenoy N."/>
            <person name="Sisk P."/>
            <person name="Stolte C."/>
            <person name="Sykes S."/>
            <person name="Wortman J."/>
            <person name="Nusbaum C."/>
            <person name="Birren B."/>
        </authorList>
    </citation>
    <scope>NUCLEOTIDE SEQUENCE [LARGE SCALE GENOMIC DNA]</scope>
    <source>
        <strain evidence="1 2">ATCC 29453</strain>
    </source>
</reference>
<reference evidence="1 2" key="1">
    <citation type="submission" date="2010-03" db="EMBL/GenBank/DDBJ databases">
        <authorList>
            <consortium name="The Broad Institute Genome Sequencing Platform"/>
            <person name="Ward D."/>
            <person name="Earl A."/>
            <person name="Feldgarden M."/>
            <person name="Gevers D."/>
            <person name="Young S."/>
            <person name="Zeng Q."/>
            <person name="Koehrsen M."/>
            <person name="Alvarado L."/>
            <person name="Berlin A.M."/>
            <person name="Borenstein D."/>
            <person name="Chapman S.B."/>
            <person name="Chen Z."/>
            <person name="Engels R."/>
            <person name="Freedman E."/>
            <person name="Gellesch M."/>
            <person name="Goldberg J."/>
            <person name="Griggs A."/>
            <person name="Gujja S."/>
            <person name="Heilman E.R."/>
            <person name="Heiman D.I."/>
            <person name="Hepburn T.A."/>
            <person name="Howarth C."/>
            <person name="Jen D."/>
            <person name="Larson L."/>
            <person name="Mehta T."/>
            <person name="Park D."/>
            <person name="Pearson M."/>
            <person name="Richards J."/>
            <person name="Roberts A."/>
            <person name="Saif S."/>
            <person name="Shea T.D."/>
            <person name="Shenoy N."/>
            <person name="Sisk P."/>
            <person name="Stolte C."/>
            <person name="Sykes S.N."/>
            <person name="Walk T."/>
            <person name="White J."/>
            <person name="Yandava C."/>
            <person name="Izard J."/>
            <person name="Baranova O.V."/>
            <person name="Blanton J.M."/>
            <person name="Tanner A.C."/>
            <person name="Dewhirst F."/>
            <person name="Haas B."/>
            <person name="Nusbaum C."/>
            <person name="Birren B."/>
        </authorList>
    </citation>
    <scope>NUCLEOTIDE SEQUENCE [LARGE SCALE GENOMIC DNA]</scope>
    <source>
        <strain evidence="1 2">ATCC 29453</strain>
    </source>
</reference>
<evidence type="ECO:0000313" key="2">
    <source>
        <dbReference type="Proteomes" id="UP000017813"/>
    </source>
</evidence>
<organism evidence="1 2">
    <name type="scientific">Simonsiella muelleri ATCC 29453</name>
    <dbReference type="NCBI Taxonomy" id="641147"/>
    <lineage>
        <taxon>Bacteria</taxon>
        <taxon>Pseudomonadati</taxon>
        <taxon>Pseudomonadota</taxon>
        <taxon>Betaproteobacteria</taxon>
        <taxon>Neisseriales</taxon>
        <taxon>Neisseriaceae</taxon>
        <taxon>Simonsiella</taxon>
    </lineage>
</organism>
<keyword evidence="2" id="KW-1185">Reference proteome</keyword>
<sequence>MIITLDNNQIIPSSELIEATLRSSLEPCPLTFECVVKLNPEISGSLLENKILKVGKEQTTVKIILAQDTIAPWHNGNLITIRKIIALHENSAGIAQTLRRAIIRENVDLSDIYRACGGKSEVEKSFKIPKFYAFAGQTPSIEIARVCQEHGGVVQWQPNHNRLAFVRIHDLFAQEPKSISPKNADKTMKSDYLVQHEIPRYISTDESGAMIQSQISSDAAVSVKFVPHKTQAQLNAMVKLILNAKEIPCDFSPDIHAGDLAKIGHTDMVIITAAHTWRINNTGVTENLSIFWLGVKS</sequence>
<dbReference type="Proteomes" id="UP000017813">
    <property type="component" value="Unassembled WGS sequence"/>
</dbReference>
<dbReference type="RefSeq" id="WP_002642216.1">
    <property type="nucleotide sequence ID" value="NZ_CP019448.1"/>
</dbReference>
<comment type="caution">
    <text evidence="1">The sequence shown here is derived from an EMBL/GenBank/DDBJ whole genome shotgun (WGS) entry which is preliminary data.</text>
</comment>
<dbReference type="AlphaFoldDB" id="V9HL58"/>